<evidence type="ECO:0000256" key="1">
    <source>
        <dbReference type="ARBA" id="ARBA00009902"/>
    </source>
</evidence>
<dbReference type="InterPro" id="IPR001362">
    <property type="entry name" value="Glyco_hydro_32"/>
</dbReference>
<evidence type="ECO:0000256" key="2">
    <source>
        <dbReference type="ARBA" id="ARBA00022801"/>
    </source>
</evidence>
<dbReference type="InterPro" id="IPR023296">
    <property type="entry name" value="Glyco_hydro_beta-prop_sf"/>
</dbReference>
<dbReference type="SMART" id="SM00640">
    <property type="entry name" value="Glyco_32"/>
    <property type="match status" value="1"/>
</dbReference>
<comment type="similarity">
    <text evidence="1">Belongs to the glycosyl hydrolase 32 family.</text>
</comment>
<sequence length="452" mass="49068">MFYQHCTEGCQWQFGLVWGHCVSTDLVTWETLPYAIVPTPGGLDADGCFSGCATLDEYGVPTILYTGVRLRSKDSCGPLPPPECDLQLPFIETQCAARPVDPDDPKLTYWTKVEYPVLSLPPPFNGLERLSGWRDPAIIGRPGQDGSECWTMIIGSGIKDNGGSVLVYTSKALLDGWQLHGELCHGRENGATTGFMWECPILFQLQPLPRSSTLFGSAGQGALAAAAPDQAGNHDSTPSKPLYFFSISPDACTNPSYYWVGPYDPASKRFDLASAQGPIRLDLGNVLYAPNILDDTVKGRTLLWGWGQEQRNKVDVYDYAGCLTLPRVLWLECLGDALPSAAGTLGAAPGLWALHQQPLPELVELRHPQYSWCLRDALPPGVSDLIVDGGAKMPVPDVSGPFLDMELLFQPAADNNDNEPRCSASGLLLQSWSSGPEGSAALIYYWDTGVLE</sequence>
<comment type="caution">
    <text evidence="5">The sequence shown here is derived from an EMBL/GenBank/DDBJ whole genome shotgun (WGS) entry which is preliminary data.</text>
</comment>
<evidence type="ECO:0000259" key="4">
    <source>
        <dbReference type="Pfam" id="PF00251"/>
    </source>
</evidence>
<reference evidence="5 6" key="1">
    <citation type="journal article" date="2023" name="IScience">
        <title>Expanded male sex-determining region conserved during the evolution of homothallism in the green alga Volvox.</title>
        <authorList>
            <person name="Yamamoto K."/>
            <person name="Matsuzaki R."/>
            <person name="Mahakham W."/>
            <person name="Heman W."/>
            <person name="Sekimoto H."/>
            <person name="Kawachi M."/>
            <person name="Minakuchi Y."/>
            <person name="Toyoda A."/>
            <person name="Nozaki H."/>
        </authorList>
    </citation>
    <scope>NUCLEOTIDE SEQUENCE [LARGE SCALE GENOMIC DNA]</scope>
    <source>
        <strain evidence="5 6">NIES-4468</strain>
    </source>
</reference>
<dbReference type="Proteomes" id="UP001165090">
    <property type="component" value="Unassembled WGS sequence"/>
</dbReference>
<evidence type="ECO:0000313" key="6">
    <source>
        <dbReference type="Proteomes" id="UP001165090"/>
    </source>
</evidence>
<dbReference type="Pfam" id="PF00251">
    <property type="entry name" value="Glyco_hydro_32N"/>
    <property type="match status" value="1"/>
</dbReference>
<dbReference type="CDD" id="cd08996">
    <property type="entry name" value="GH32_FFase"/>
    <property type="match status" value="1"/>
</dbReference>
<dbReference type="SUPFAM" id="SSF75005">
    <property type="entry name" value="Arabinanase/levansucrase/invertase"/>
    <property type="match status" value="1"/>
</dbReference>
<keyword evidence="2" id="KW-0378">Hydrolase</keyword>
<keyword evidence="6" id="KW-1185">Reference proteome</keyword>
<accession>A0ABQ5RN29</accession>
<proteinExistence type="inferred from homology"/>
<protein>
    <recommendedName>
        <fullName evidence="4">Glycosyl hydrolase family 32 N-terminal domain-containing protein</fullName>
    </recommendedName>
</protein>
<dbReference type="Gene3D" id="2.115.10.20">
    <property type="entry name" value="Glycosyl hydrolase domain, family 43"/>
    <property type="match status" value="1"/>
</dbReference>
<evidence type="ECO:0000313" key="5">
    <source>
        <dbReference type="EMBL" id="GLI58965.1"/>
    </source>
</evidence>
<dbReference type="InterPro" id="IPR050551">
    <property type="entry name" value="Fructan_Metab_Enzymes"/>
</dbReference>
<evidence type="ECO:0000256" key="3">
    <source>
        <dbReference type="ARBA" id="ARBA00023295"/>
    </source>
</evidence>
<dbReference type="InterPro" id="IPR013148">
    <property type="entry name" value="Glyco_hydro_32_N"/>
</dbReference>
<gene>
    <name evidence="5" type="ORF">VaNZ11_000751</name>
</gene>
<name>A0ABQ5RN29_9CHLO</name>
<keyword evidence="3" id="KW-0326">Glycosidase</keyword>
<feature type="non-terminal residue" evidence="5">
    <location>
        <position position="452"/>
    </location>
</feature>
<organism evidence="5 6">
    <name type="scientific">Volvox africanus</name>
    <dbReference type="NCBI Taxonomy" id="51714"/>
    <lineage>
        <taxon>Eukaryota</taxon>
        <taxon>Viridiplantae</taxon>
        <taxon>Chlorophyta</taxon>
        <taxon>core chlorophytes</taxon>
        <taxon>Chlorophyceae</taxon>
        <taxon>CS clade</taxon>
        <taxon>Chlamydomonadales</taxon>
        <taxon>Volvocaceae</taxon>
        <taxon>Volvox</taxon>
    </lineage>
</organism>
<dbReference type="EMBL" id="BSDZ01000003">
    <property type="protein sequence ID" value="GLI58965.1"/>
    <property type="molecule type" value="Genomic_DNA"/>
</dbReference>
<feature type="domain" description="Glycosyl hydrolase family 32 N-terminal" evidence="4">
    <location>
        <begin position="1"/>
        <end position="332"/>
    </location>
</feature>
<dbReference type="PANTHER" id="PTHR31953">
    <property type="entry name" value="BETA-FRUCTOFURANOSIDASE, INSOLUBLE ISOENZYME CWINV1-RELATED"/>
    <property type="match status" value="1"/>
</dbReference>